<evidence type="ECO:0000313" key="2">
    <source>
        <dbReference type="EMBL" id="MBT2991003.1"/>
    </source>
</evidence>
<keyword evidence="1" id="KW-0472">Membrane</keyword>
<dbReference type="InterPro" id="IPR021218">
    <property type="entry name" value="DUF2784"/>
</dbReference>
<protein>
    <submittedName>
        <fullName evidence="2">DUF2784 domain-containing protein</fullName>
    </submittedName>
</protein>
<dbReference type="Proteomes" id="UP000770889">
    <property type="component" value="Unassembled WGS sequence"/>
</dbReference>
<feature type="transmembrane region" description="Helical" evidence="1">
    <location>
        <begin position="47"/>
        <end position="74"/>
    </location>
</feature>
<name>A0A944MBS6_9GAMM</name>
<organism evidence="2 3">
    <name type="scientific">Candidatus Thiodiazotropha taylori</name>
    <dbReference type="NCBI Taxonomy" id="2792791"/>
    <lineage>
        <taxon>Bacteria</taxon>
        <taxon>Pseudomonadati</taxon>
        <taxon>Pseudomonadota</taxon>
        <taxon>Gammaproteobacteria</taxon>
        <taxon>Chromatiales</taxon>
        <taxon>Sedimenticolaceae</taxon>
        <taxon>Candidatus Thiodiazotropha</taxon>
    </lineage>
</organism>
<gene>
    <name evidence="2" type="ORF">KME65_18755</name>
</gene>
<sequence length="137" mass="16163">MHTTNSIYLFAADAILLIHFLFVAFVVFGLVAIYIGHGLSWVWIRNFWFRIVHLVCIAIVVVQSWIGVLCPLTIWEMRLREKAGEDSYTGSFIQHWLQRILYYEAPDWVFLLVYTVFGIIVIASWFIVRPIRKRTQK</sequence>
<dbReference type="EMBL" id="JAHHGM010000025">
    <property type="protein sequence ID" value="MBT2991003.1"/>
    <property type="molecule type" value="Genomic_DNA"/>
</dbReference>
<keyword evidence="1" id="KW-0812">Transmembrane</keyword>
<feature type="transmembrane region" description="Helical" evidence="1">
    <location>
        <begin position="6"/>
        <end position="35"/>
    </location>
</feature>
<keyword evidence="1" id="KW-1133">Transmembrane helix</keyword>
<dbReference type="AlphaFoldDB" id="A0A944MBS6"/>
<reference evidence="2 3" key="1">
    <citation type="submission" date="2021-05" db="EMBL/GenBank/DDBJ databases">
        <title>Genetic and Functional Diversity in Clade A Lucinid endosymbionts from the Bahamas.</title>
        <authorList>
            <person name="Giani N.M."/>
            <person name="Engel A.S."/>
            <person name="Campbell B.J."/>
        </authorList>
    </citation>
    <scope>NUCLEOTIDE SEQUENCE [LARGE SCALE GENOMIC DNA]</scope>
    <source>
        <strain evidence="2">LUC16012Gg_MoonRockCtena</strain>
    </source>
</reference>
<comment type="caution">
    <text evidence="2">The sequence shown here is derived from an EMBL/GenBank/DDBJ whole genome shotgun (WGS) entry which is preliminary data.</text>
</comment>
<accession>A0A944MBS6</accession>
<feature type="transmembrane region" description="Helical" evidence="1">
    <location>
        <begin position="108"/>
        <end position="128"/>
    </location>
</feature>
<dbReference type="Pfam" id="PF10861">
    <property type="entry name" value="DUF2784"/>
    <property type="match status" value="1"/>
</dbReference>
<proteinExistence type="predicted"/>
<evidence type="ECO:0000256" key="1">
    <source>
        <dbReference type="SAM" id="Phobius"/>
    </source>
</evidence>
<evidence type="ECO:0000313" key="3">
    <source>
        <dbReference type="Proteomes" id="UP000770889"/>
    </source>
</evidence>